<reference evidence="1 2" key="1">
    <citation type="submission" date="2019-04" db="EMBL/GenBank/DDBJ databases">
        <title>Microbes associate with the intestines of laboratory mice.</title>
        <authorList>
            <person name="Navarre W."/>
            <person name="Wong E."/>
            <person name="Huang K.C."/>
            <person name="Tropini C."/>
            <person name="Ng K."/>
            <person name="Yu B."/>
        </authorList>
    </citation>
    <scope>NUCLEOTIDE SEQUENCE [LARGE SCALE GENOMIC DNA]</scope>
    <source>
        <strain evidence="1 2">NM83_B4-11</strain>
    </source>
</reference>
<organism evidence="1 2">
    <name type="scientific">Sphingomonas olei</name>
    <dbReference type="NCBI Taxonomy" id="1886787"/>
    <lineage>
        <taxon>Bacteria</taxon>
        <taxon>Pseudomonadati</taxon>
        <taxon>Pseudomonadota</taxon>
        <taxon>Alphaproteobacteria</taxon>
        <taxon>Sphingomonadales</taxon>
        <taxon>Sphingomonadaceae</taxon>
        <taxon>Sphingomonas</taxon>
    </lineage>
</organism>
<evidence type="ECO:0000313" key="2">
    <source>
        <dbReference type="Proteomes" id="UP000308038"/>
    </source>
</evidence>
<proteinExistence type="predicted"/>
<comment type="caution">
    <text evidence="1">The sequence shown here is derived from an EMBL/GenBank/DDBJ whole genome shotgun (WGS) entry which is preliminary data.</text>
</comment>
<dbReference type="RefSeq" id="WP_136451888.1">
    <property type="nucleotide sequence ID" value="NZ_SSTI01000009.1"/>
</dbReference>
<dbReference type="Proteomes" id="UP000308038">
    <property type="component" value="Unassembled WGS sequence"/>
</dbReference>
<dbReference type="InterPro" id="IPR009100">
    <property type="entry name" value="AcylCoA_DH/oxidase_NM_dom_sf"/>
</dbReference>
<sequence>MIAPLDRADIAALTPRLDGLADPADPDALLRLLRLLYAVGRSDLPLGRLFEGHVDALQIIARYGNAAQREAAQAAAQAGGAFGVWNADQPGDPATLSDGRLSGAKAFASGAGLLSHALVPVDVDGGRQLLLVDLTETPPAIDRSWWRVSGMQRSETHLARWDGAALPPEALIGQPGDYVREPWFSGGAIRFAAVQAGGIAGVVDRTRDHLVTAGRDGDPHQRARLADLYRAAQGAADAVARAAANWRVDRPDDTLAHVAAARAAVYAAGEAVLTLAQAAVGVQAMFLDHPLNAALADLTVYLRQPAPDLQRDRAGAAVAAGLLTPTL</sequence>
<dbReference type="EMBL" id="SSTI01000009">
    <property type="protein sequence ID" value="THG39073.1"/>
    <property type="molecule type" value="Genomic_DNA"/>
</dbReference>
<accession>A0ABY2QH53</accession>
<keyword evidence="2" id="KW-1185">Reference proteome</keyword>
<dbReference type="SUPFAM" id="SSF47203">
    <property type="entry name" value="Acyl-CoA dehydrogenase C-terminal domain-like"/>
    <property type="match status" value="1"/>
</dbReference>
<dbReference type="SUPFAM" id="SSF56645">
    <property type="entry name" value="Acyl-CoA dehydrogenase NM domain-like"/>
    <property type="match status" value="1"/>
</dbReference>
<protein>
    <submittedName>
        <fullName evidence="1">Acyl-CoA dehydrogenase</fullName>
    </submittedName>
</protein>
<evidence type="ECO:0000313" key="1">
    <source>
        <dbReference type="EMBL" id="THG39073.1"/>
    </source>
</evidence>
<dbReference type="InterPro" id="IPR036250">
    <property type="entry name" value="AcylCo_DH-like_C"/>
</dbReference>
<name>A0ABY2QH53_9SPHN</name>
<gene>
    <name evidence="1" type="ORF">E5988_12510</name>
</gene>